<keyword evidence="6" id="KW-1185">Reference proteome</keyword>
<feature type="region of interest" description="Disordered" evidence="1">
    <location>
        <begin position="132"/>
        <end position="156"/>
    </location>
</feature>
<proteinExistence type="predicted"/>
<reference evidence="2 6" key="1">
    <citation type="journal article" date="2018" name="Proc. R. Soc. B">
        <title>A non-coding region near Follistatin controls head colour polymorphism in the Gouldian finch.</title>
        <authorList>
            <person name="Toomey M.B."/>
            <person name="Marques C.I."/>
            <person name="Andrade P."/>
            <person name="Araujo P.M."/>
            <person name="Sabatino S."/>
            <person name="Gazda M.A."/>
            <person name="Afonso S."/>
            <person name="Lopes R.J."/>
            <person name="Corbo J.C."/>
            <person name="Carneiro M."/>
        </authorList>
    </citation>
    <scope>NUCLEOTIDE SEQUENCE [LARGE SCALE GENOMIC DNA]</scope>
    <source>
        <strain evidence="2">Red01</strain>
        <tissue evidence="2">Muscle</tissue>
    </source>
</reference>
<dbReference type="AlphaFoldDB" id="A0A3L8RC25"/>
<evidence type="ECO:0000313" key="3">
    <source>
        <dbReference type="EMBL" id="RLV76573.1"/>
    </source>
</evidence>
<evidence type="ECO:0000313" key="2">
    <source>
        <dbReference type="EMBL" id="RLV76572.1"/>
    </source>
</evidence>
<comment type="caution">
    <text evidence="2">The sequence shown here is derived from an EMBL/GenBank/DDBJ whole genome shotgun (WGS) entry which is preliminary data.</text>
</comment>
<protein>
    <submittedName>
        <fullName evidence="2">Uncharacterized protein</fullName>
    </submittedName>
</protein>
<feature type="non-terminal residue" evidence="2">
    <location>
        <position position="1"/>
    </location>
</feature>
<reference evidence="2" key="2">
    <citation type="submission" date="2018-08" db="EMBL/GenBank/DDBJ databases">
        <authorList>
            <person name="Sabatino S.J."/>
        </authorList>
    </citation>
    <scope>NUCLEOTIDE SEQUENCE</scope>
    <source>
        <strain evidence="2">Red01</strain>
        <tissue evidence="2">Muscle</tissue>
    </source>
</reference>
<gene>
    <name evidence="4" type="ORF">DV515_00016838</name>
    <name evidence="5" type="ORF">DV515_00016839</name>
    <name evidence="3" type="ORF">DV515_00016840</name>
    <name evidence="2" type="ORF">DV515_00016841</name>
</gene>
<name>A0A3L8RC25_CHLGU</name>
<organism evidence="2 6">
    <name type="scientific">Chloebia gouldiae</name>
    <name type="common">Gouldian finch</name>
    <name type="synonym">Erythrura gouldiae</name>
    <dbReference type="NCBI Taxonomy" id="44316"/>
    <lineage>
        <taxon>Eukaryota</taxon>
        <taxon>Metazoa</taxon>
        <taxon>Chordata</taxon>
        <taxon>Craniata</taxon>
        <taxon>Vertebrata</taxon>
        <taxon>Euteleostomi</taxon>
        <taxon>Archelosauria</taxon>
        <taxon>Archosauria</taxon>
        <taxon>Dinosauria</taxon>
        <taxon>Saurischia</taxon>
        <taxon>Theropoda</taxon>
        <taxon>Coelurosauria</taxon>
        <taxon>Aves</taxon>
        <taxon>Neognathae</taxon>
        <taxon>Neoaves</taxon>
        <taxon>Telluraves</taxon>
        <taxon>Australaves</taxon>
        <taxon>Passeriformes</taxon>
        <taxon>Passeroidea</taxon>
        <taxon>Passeridae</taxon>
        <taxon>Chloebia</taxon>
    </lineage>
</organism>
<evidence type="ECO:0000313" key="4">
    <source>
        <dbReference type="EMBL" id="RLV76574.1"/>
    </source>
</evidence>
<evidence type="ECO:0000313" key="5">
    <source>
        <dbReference type="EMBL" id="RLV76575.1"/>
    </source>
</evidence>
<dbReference type="EMBL" id="QUSF01000529">
    <property type="protein sequence ID" value="RLV76572.1"/>
    <property type="molecule type" value="Genomic_DNA"/>
</dbReference>
<accession>A0A3L8RC25</accession>
<dbReference type="EMBL" id="QUSF01000528">
    <property type="protein sequence ID" value="RLV76573.1"/>
    <property type="molecule type" value="Genomic_DNA"/>
</dbReference>
<evidence type="ECO:0000256" key="1">
    <source>
        <dbReference type="SAM" id="MobiDB-lite"/>
    </source>
</evidence>
<evidence type="ECO:0000313" key="6">
    <source>
        <dbReference type="Proteomes" id="UP000276834"/>
    </source>
</evidence>
<dbReference type="EMBL" id="QUSF01000526">
    <property type="protein sequence ID" value="RLV76575.1"/>
    <property type="molecule type" value="Genomic_DNA"/>
</dbReference>
<dbReference type="EMBL" id="QUSF01000527">
    <property type="protein sequence ID" value="RLV76574.1"/>
    <property type="molecule type" value="Genomic_DNA"/>
</dbReference>
<sequence length="168" mass="18198">EAPGSLLFCPGWGRGYKRGKGWRKGGSGEGGKRSSGWDQWCPGDLNLEAAASFLETELGVCEKCEYCSWSAENGGCAENAVWLIVSLEEKKQCLRTLEEQNLVLNNQVSQCQFALQQAEQLSSNLAGQLQERNTQGHTAAPLARRPQPLSPPSSIHSCRVLPRAAAAP</sequence>
<dbReference type="OrthoDB" id="9219563at2759"/>
<dbReference type="Proteomes" id="UP000276834">
    <property type="component" value="Unassembled WGS sequence"/>
</dbReference>